<evidence type="ECO:0000259" key="1">
    <source>
        <dbReference type="Pfam" id="PF06722"/>
    </source>
</evidence>
<dbReference type="InterPro" id="IPR002213">
    <property type="entry name" value="UDP_glucos_trans"/>
</dbReference>
<dbReference type="SUPFAM" id="SSF53756">
    <property type="entry name" value="UDP-Glycosyltransferase/glycogen phosphorylase"/>
    <property type="match status" value="1"/>
</dbReference>
<dbReference type="RefSeq" id="WP_138189858.1">
    <property type="nucleotide sequence ID" value="NZ_VBWP01000001.1"/>
</dbReference>
<dbReference type="CDD" id="cd03784">
    <property type="entry name" value="GT1_Gtf-like"/>
    <property type="match status" value="1"/>
</dbReference>
<gene>
    <name evidence="2" type="ORF">FEZ08_01140</name>
</gene>
<dbReference type="InterPro" id="IPR050426">
    <property type="entry name" value="Glycosyltransferase_28"/>
</dbReference>
<dbReference type="InParanoid" id="A0A5R8QHT9"/>
<keyword evidence="3" id="KW-1185">Reference proteome</keyword>
<proteinExistence type="predicted"/>
<dbReference type="PANTHER" id="PTHR48050">
    <property type="entry name" value="STEROL 3-BETA-GLUCOSYLTRANSFERASE"/>
    <property type="match status" value="1"/>
</dbReference>
<dbReference type="PANTHER" id="PTHR48050:SF13">
    <property type="entry name" value="STEROL 3-BETA-GLUCOSYLTRANSFERASE UGT80A2"/>
    <property type="match status" value="1"/>
</dbReference>
<accession>A0A5R8QHT9</accession>
<dbReference type="InterPro" id="IPR010610">
    <property type="entry name" value="EryCIII-like_C"/>
</dbReference>
<dbReference type="Gene3D" id="3.40.50.2000">
    <property type="entry name" value="Glycogen Phosphorylase B"/>
    <property type="match status" value="2"/>
</dbReference>
<reference evidence="2 3" key="1">
    <citation type="submission" date="2019-05" db="EMBL/GenBank/DDBJ databases">
        <title>Culicoidintestinum kansasii gen. nov., sp. nov. from the gastrointestinal tract of the biting midge, Culicoides sonorensis.</title>
        <authorList>
            <person name="Neupane S."/>
            <person name="Ghosh A."/>
            <person name="Gunther S."/>
            <person name="Martin K."/>
            <person name="Zurek L."/>
        </authorList>
    </citation>
    <scope>NUCLEOTIDE SEQUENCE [LARGE SCALE GENOMIC DNA]</scope>
    <source>
        <strain evidence="2 3">CS-1</strain>
    </source>
</reference>
<dbReference type="GO" id="GO:0008194">
    <property type="term" value="F:UDP-glycosyltransferase activity"/>
    <property type="evidence" value="ECO:0007669"/>
    <property type="project" value="InterPro"/>
</dbReference>
<evidence type="ECO:0000313" key="2">
    <source>
        <dbReference type="EMBL" id="TLG77250.1"/>
    </source>
</evidence>
<dbReference type="OrthoDB" id="6620093at2"/>
<feature type="domain" description="Erythromycin biosynthesis protein CIII-like C-terminal" evidence="1">
    <location>
        <begin position="294"/>
        <end position="382"/>
    </location>
</feature>
<dbReference type="AlphaFoldDB" id="A0A5R8QHT9"/>
<dbReference type="FunCoup" id="A0A5R8QHT9">
    <property type="interactions" value="21"/>
</dbReference>
<dbReference type="Proteomes" id="UP000306912">
    <property type="component" value="Unassembled WGS sequence"/>
</dbReference>
<organism evidence="2 3">
    <name type="scientific">Culicoidibacter larvae</name>
    <dbReference type="NCBI Taxonomy" id="2579976"/>
    <lineage>
        <taxon>Bacteria</taxon>
        <taxon>Bacillati</taxon>
        <taxon>Bacillota</taxon>
        <taxon>Culicoidibacteria</taxon>
        <taxon>Culicoidibacterales</taxon>
        <taxon>Culicoidibacteraceae</taxon>
        <taxon>Culicoidibacter</taxon>
    </lineage>
</organism>
<dbReference type="GO" id="GO:0017000">
    <property type="term" value="P:antibiotic biosynthetic process"/>
    <property type="evidence" value="ECO:0007669"/>
    <property type="project" value="UniProtKB-ARBA"/>
</dbReference>
<name>A0A5R8QHT9_9FIRM</name>
<dbReference type="Pfam" id="PF06722">
    <property type="entry name" value="EryCIII-like_C"/>
    <property type="match status" value="1"/>
</dbReference>
<sequence length="414" mass="46971">MIRIDFIAPPLSGHLFPMLYLAKQLQKYAPGLYDIRFISGEGKRSVIEAEGFTMHALMPDDPFIFERLARAQGRTSMFHQAFRLSKKIGEMTEEIKAVISERDTQLVVNDFITYPGVFAAEQLQLPWITCIPTPFAIENIDGTPAFLGGLQPPKSFLGRGRDAAGRLLVRKVKQTLIFALRKQLGKYLPSLYREDGSEAIYSATAIIAMGYEGLQFERTWPSQLQFAGYGAVNEEIELEIPFARFQYCILVTTGTMLPLAQQKIDRLIEQLAQQLPDTLFVVSGGDAKASTYQQRENILRVAFVPYNQYLADFDMVIHHGGAGIVNLCIEHGKPAIVIPQDYDQFDFAARIQYFEIGIWVKKPAVQSLCQAIERIRKQPAWPQLEQLQVEVQQMNAGKIIHEVIQREWKRGEQQ</sequence>
<evidence type="ECO:0000313" key="3">
    <source>
        <dbReference type="Proteomes" id="UP000306912"/>
    </source>
</evidence>
<dbReference type="EMBL" id="VBWP01000001">
    <property type="protein sequence ID" value="TLG77250.1"/>
    <property type="molecule type" value="Genomic_DNA"/>
</dbReference>
<dbReference type="GO" id="GO:0016758">
    <property type="term" value="F:hexosyltransferase activity"/>
    <property type="evidence" value="ECO:0007669"/>
    <property type="project" value="UniProtKB-ARBA"/>
</dbReference>
<protein>
    <recommendedName>
        <fullName evidence="1">Erythromycin biosynthesis protein CIII-like C-terminal domain-containing protein</fullName>
    </recommendedName>
</protein>
<comment type="caution">
    <text evidence="2">The sequence shown here is derived from an EMBL/GenBank/DDBJ whole genome shotgun (WGS) entry which is preliminary data.</text>
</comment>